<feature type="domain" description="N-acetyltransferase" evidence="3">
    <location>
        <begin position="162"/>
        <end position="314"/>
    </location>
</feature>
<dbReference type="SUPFAM" id="SSF55729">
    <property type="entry name" value="Acyl-CoA N-acyltransferases (Nat)"/>
    <property type="match status" value="1"/>
</dbReference>
<sequence length="314" mass="35333">MSVVSDAQIEQIREFNRFYTHLLGLLNEGLFKSQYNLMEARIIYELGEVEHLVASQLGQMLSVDAGYLSRVLNKLVKAGIISRMPNSQDKRQSLLSLSAVGEVARVDLRQRSIEQTAQLYNDIDPSQSNKLVTAMAKIQTIIAPQNTAPKTYILREPEVGDLAYIAHRQSVLYELEYGFGNAYEAVISQVVADYIDDYDAKLEKCWIAECDDKIVGSIFCVNGGDGVAKLRLLYVDPMARGMGLGGRLIDEVVKFARKKHYQKIEFWTVDCLDAALHLYQKIGFEHVSSQPYGDFGSHLNDGAGINRQDWQMIL</sequence>
<reference evidence="4" key="2">
    <citation type="journal article" date="2018" name="ISME J.">
        <title>A dynamic microbial community with high functional redundancy inhabits the cold, oxic subseafloor aquifer.</title>
        <authorList>
            <person name="Tully B.J."/>
            <person name="Wheat C.G."/>
            <person name="Glazer B.T."/>
            <person name="Huber J.A."/>
        </authorList>
    </citation>
    <scope>NUCLEOTIDE SEQUENCE</scope>
    <source>
        <strain evidence="4">NORP83</strain>
    </source>
</reference>
<proteinExistence type="predicted"/>
<dbReference type="InterPro" id="IPR050769">
    <property type="entry name" value="NAT_camello-type"/>
</dbReference>
<name>A0A2A4YWH0_9PROT</name>
<organism evidence="4">
    <name type="scientific">OCS116 cluster bacterium</name>
    <dbReference type="NCBI Taxonomy" id="2030921"/>
    <lineage>
        <taxon>Bacteria</taxon>
        <taxon>Pseudomonadati</taxon>
        <taxon>Pseudomonadota</taxon>
        <taxon>Alphaproteobacteria</taxon>
        <taxon>OCS116 cluster</taxon>
    </lineage>
</organism>
<evidence type="ECO:0000259" key="2">
    <source>
        <dbReference type="PROSITE" id="PS50995"/>
    </source>
</evidence>
<dbReference type="EMBL" id="NVUS01000020">
    <property type="protein sequence ID" value="PCI98635.1"/>
    <property type="molecule type" value="Genomic_DNA"/>
</dbReference>
<evidence type="ECO:0000259" key="3">
    <source>
        <dbReference type="PROSITE" id="PS51186"/>
    </source>
</evidence>
<evidence type="ECO:0000313" key="4">
    <source>
        <dbReference type="EMBL" id="PCI98635.1"/>
    </source>
</evidence>
<dbReference type="CDD" id="cd04301">
    <property type="entry name" value="NAT_SF"/>
    <property type="match status" value="1"/>
</dbReference>
<dbReference type="InterPro" id="IPR000835">
    <property type="entry name" value="HTH_MarR-typ"/>
</dbReference>
<dbReference type="PRINTS" id="PR00598">
    <property type="entry name" value="HTHMARR"/>
</dbReference>
<dbReference type="Gene3D" id="3.40.630.30">
    <property type="match status" value="1"/>
</dbReference>
<protein>
    <submittedName>
        <fullName evidence="4">MarR family transcriptional regulator</fullName>
    </submittedName>
</protein>
<reference key="1">
    <citation type="submission" date="2017-08" db="EMBL/GenBank/DDBJ databases">
        <title>A dynamic microbial community with high functional redundancy inhabits the cold, oxic subseafloor aquifer.</title>
        <authorList>
            <person name="Tully B.J."/>
            <person name="Wheat C.G."/>
            <person name="Glazer B.T."/>
            <person name="Huber J.A."/>
        </authorList>
    </citation>
    <scope>NUCLEOTIDE SEQUENCE [LARGE SCALE GENOMIC DNA]</scope>
</reference>
<dbReference type="Pfam" id="PF01047">
    <property type="entry name" value="MarR"/>
    <property type="match status" value="1"/>
</dbReference>
<gene>
    <name evidence="4" type="ORF">COB13_13320</name>
</gene>
<dbReference type="GO" id="GO:0003700">
    <property type="term" value="F:DNA-binding transcription factor activity"/>
    <property type="evidence" value="ECO:0007669"/>
    <property type="project" value="InterPro"/>
</dbReference>
<dbReference type="PANTHER" id="PTHR13947:SF37">
    <property type="entry name" value="LD18367P"/>
    <property type="match status" value="1"/>
</dbReference>
<dbReference type="Pfam" id="PF00583">
    <property type="entry name" value="Acetyltransf_1"/>
    <property type="match status" value="1"/>
</dbReference>
<dbReference type="InterPro" id="IPR036390">
    <property type="entry name" value="WH_DNA-bd_sf"/>
</dbReference>
<evidence type="ECO:0000256" key="1">
    <source>
        <dbReference type="ARBA" id="ARBA00022679"/>
    </source>
</evidence>
<accession>A0A2A4YWH0</accession>
<dbReference type="InterPro" id="IPR036388">
    <property type="entry name" value="WH-like_DNA-bd_sf"/>
</dbReference>
<keyword evidence="1" id="KW-0808">Transferase</keyword>
<comment type="caution">
    <text evidence="4">The sequence shown here is derived from an EMBL/GenBank/DDBJ whole genome shotgun (WGS) entry which is preliminary data.</text>
</comment>
<dbReference type="SUPFAM" id="SSF46785">
    <property type="entry name" value="Winged helix' DNA-binding domain"/>
    <property type="match status" value="1"/>
</dbReference>
<dbReference type="InterPro" id="IPR000182">
    <property type="entry name" value="GNAT_dom"/>
</dbReference>
<dbReference type="PANTHER" id="PTHR13947">
    <property type="entry name" value="GNAT FAMILY N-ACETYLTRANSFERASE"/>
    <property type="match status" value="1"/>
</dbReference>
<dbReference type="SMART" id="SM00347">
    <property type="entry name" value="HTH_MARR"/>
    <property type="match status" value="1"/>
</dbReference>
<dbReference type="PROSITE" id="PS51186">
    <property type="entry name" value="GNAT"/>
    <property type="match status" value="1"/>
</dbReference>
<dbReference type="Gene3D" id="1.10.10.10">
    <property type="entry name" value="Winged helix-like DNA-binding domain superfamily/Winged helix DNA-binding domain"/>
    <property type="match status" value="1"/>
</dbReference>
<feature type="domain" description="HTH marR-type" evidence="2">
    <location>
        <begin position="1"/>
        <end position="140"/>
    </location>
</feature>
<dbReference type="PROSITE" id="PS50995">
    <property type="entry name" value="HTH_MARR_2"/>
    <property type="match status" value="1"/>
</dbReference>
<dbReference type="GO" id="GO:0008080">
    <property type="term" value="F:N-acetyltransferase activity"/>
    <property type="evidence" value="ECO:0007669"/>
    <property type="project" value="InterPro"/>
</dbReference>
<dbReference type="InterPro" id="IPR016181">
    <property type="entry name" value="Acyl_CoA_acyltransferase"/>
</dbReference>
<dbReference type="AlphaFoldDB" id="A0A2A4YWH0"/>